<dbReference type="Pfam" id="PF20684">
    <property type="entry name" value="Fung_rhodopsin"/>
    <property type="match status" value="1"/>
</dbReference>
<feature type="compositionally biased region" description="Polar residues" evidence="1">
    <location>
        <begin position="416"/>
        <end position="446"/>
    </location>
</feature>
<dbReference type="OrthoDB" id="3918601at2759"/>
<feature type="transmembrane region" description="Helical" evidence="2">
    <location>
        <begin position="169"/>
        <end position="192"/>
    </location>
</feature>
<feature type="domain" description="Rhodopsin" evidence="3">
    <location>
        <begin position="35"/>
        <end position="268"/>
    </location>
</feature>
<feature type="region of interest" description="Disordered" evidence="1">
    <location>
        <begin position="329"/>
        <end position="359"/>
    </location>
</feature>
<feature type="compositionally biased region" description="Polar residues" evidence="1">
    <location>
        <begin position="569"/>
        <end position="598"/>
    </location>
</feature>
<comment type="caution">
    <text evidence="4">The sequence shown here is derived from an EMBL/GenBank/DDBJ whole genome shotgun (WGS) entry which is preliminary data.</text>
</comment>
<name>A0A9P4LDD3_9PLEO</name>
<feature type="region of interest" description="Disordered" evidence="1">
    <location>
        <begin position="398"/>
        <end position="465"/>
    </location>
</feature>
<feature type="region of interest" description="Disordered" evidence="1">
    <location>
        <begin position="507"/>
        <end position="601"/>
    </location>
</feature>
<proteinExistence type="predicted"/>
<feature type="region of interest" description="Disordered" evidence="1">
    <location>
        <begin position="609"/>
        <end position="628"/>
    </location>
</feature>
<feature type="compositionally biased region" description="Polar residues" evidence="1">
    <location>
        <begin position="613"/>
        <end position="625"/>
    </location>
</feature>
<keyword evidence="2" id="KW-0812">Transmembrane</keyword>
<dbReference type="EMBL" id="ML976614">
    <property type="protein sequence ID" value="KAF1850267.1"/>
    <property type="molecule type" value="Genomic_DNA"/>
</dbReference>
<accession>A0A9P4LDD3</accession>
<feature type="transmembrane region" description="Helical" evidence="2">
    <location>
        <begin position="128"/>
        <end position="149"/>
    </location>
</feature>
<dbReference type="AlphaFoldDB" id="A0A9P4LDD3"/>
<keyword evidence="2" id="KW-1133">Transmembrane helix</keyword>
<dbReference type="PANTHER" id="PTHR38794:SF1">
    <property type="entry name" value="INTEGRAL MEMBRANE PROTEIN"/>
    <property type="match status" value="1"/>
</dbReference>
<evidence type="ECO:0000313" key="4">
    <source>
        <dbReference type="EMBL" id="KAF1850267.1"/>
    </source>
</evidence>
<keyword evidence="5" id="KW-1185">Reference proteome</keyword>
<protein>
    <recommendedName>
        <fullName evidence="3">Rhodopsin domain-containing protein</fullName>
    </recommendedName>
</protein>
<keyword evidence="2" id="KW-0472">Membrane</keyword>
<feature type="compositionally biased region" description="Polar residues" evidence="1">
    <location>
        <begin position="514"/>
        <end position="541"/>
    </location>
</feature>
<dbReference type="GeneID" id="63848750"/>
<feature type="transmembrane region" description="Helical" evidence="2">
    <location>
        <begin position="204"/>
        <end position="228"/>
    </location>
</feature>
<evidence type="ECO:0000313" key="5">
    <source>
        <dbReference type="Proteomes" id="UP000800039"/>
    </source>
</evidence>
<dbReference type="PANTHER" id="PTHR38794">
    <property type="entry name" value="INTEGRAL MEMBRANE PROTEIN"/>
    <property type="match status" value="1"/>
</dbReference>
<evidence type="ECO:0000256" key="1">
    <source>
        <dbReference type="SAM" id="MobiDB-lite"/>
    </source>
</evidence>
<dbReference type="RefSeq" id="XP_040792830.1">
    <property type="nucleotide sequence ID" value="XM_040931498.1"/>
</dbReference>
<feature type="transmembrane region" description="Helical" evidence="2">
    <location>
        <begin position="50"/>
        <end position="78"/>
    </location>
</feature>
<feature type="compositionally biased region" description="Pro residues" evidence="1">
    <location>
        <begin position="332"/>
        <end position="347"/>
    </location>
</feature>
<evidence type="ECO:0000256" key="2">
    <source>
        <dbReference type="SAM" id="Phobius"/>
    </source>
</evidence>
<dbReference type="Proteomes" id="UP000800039">
    <property type="component" value="Unassembled WGS sequence"/>
</dbReference>
<feature type="compositionally biased region" description="Low complexity" evidence="1">
    <location>
        <begin position="447"/>
        <end position="459"/>
    </location>
</feature>
<gene>
    <name evidence="4" type="ORF">K460DRAFT_350343</name>
</gene>
<feature type="transmembrane region" description="Helical" evidence="2">
    <location>
        <begin position="19"/>
        <end position="38"/>
    </location>
</feature>
<feature type="transmembrane region" description="Helical" evidence="2">
    <location>
        <begin position="98"/>
        <end position="121"/>
    </location>
</feature>
<reference evidence="4" key="1">
    <citation type="submission" date="2020-01" db="EMBL/GenBank/DDBJ databases">
        <authorList>
            <consortium name="DOE Joint Genome Institute"/>
            <person name="Haridas S."/>
            <person name="Albert R."/>
            <person name="Binder M."/>
            <person name="Bloem J."/>
            <person name="Labutti K."/>
            <person name="Salamov A."/>
            <person name="Andreopoulos B."/>
            <person name="Baker S.E."/>
            <person name="Barry K."/>
            <person name="Bills G."/>
            <person name="Bluhm B.H."/>
            <person name="Cannon C."/>
            <person name="Castanera R."/>
            <person name="Culley D.E."/>
            <person name="Daum C."/>
            <person name="Ezra D."/>
            <person name="Gonzalez J.B."/>
            <person name="Henrissat B."/>
            <person name="Kuo A."/>
            <person name="Liang C."/>
            <person name="Lipzen A."/>
            <person name="Lutzoni F."/>
            <person name="Magnuson J."/>
            <person name="Mondo S."/>
            <person name="Nolan M."/>
            <person name="Ohm R."/>
            <person name="Pangilinan J."/>
            <person name="Park H.-J."/>
            <person name="Ramirez L."/>
            <person name="Alfaro M."/>
            <person name="Sun H."/>
            <person name="Tritt A."/>
            <person name="Yoshinaga Y."/>
            <person name="Zwiers L.-H."/>
            <person name="Turgeon B.G."/>
            <person name="Goodwin S.B."/>
            <person name="Spatafora J.W."/>
            <person name="Crous P.W."/>
            <person name="Grigoriev I.V."/>
        </authorList>
    </citation>
    <scope>NUCLEOTIDE SEQUENCE</scope>
    <source>
        <strain evidence="4">CBS 394.84</strain>
    </source>
</reference>
<dbReference type="InterPro" id="IPR049326">
    <property type="entry name" value="Rhodopsin_dom_fungi"/>
</dbReference>
<organism evidence="4 5">
    <name type="scientific">Cucurbitaria berberidis CBS 394.84</name>
    <dbReference type="NCBI Taxonomy" id="1168544"/>
    <lineage>
        <taxon>Eukaryota</taxon>
        <taxon>Fungi</taxon>
        <taxon>Dikarya</taxon>
        <taxon>Ascomycota</taxon>
        <taxon>Pezizomycotina</taxon>
        <taxon>Dothideomycetes</taxon>
        <taxon>Pleosporomycetidae</taxon>
        <taxon>Pleosporales</taxon>
        <taxon>Pleosporineae</taxon>
        <taxon>Cucurbitariaceae</taxon>
        <taxon>Cucurbitaria</taxon>
    </lineage>
</organism>
<evidence type="ECO:0000259" key="3">
    <source>
        <dbReference type="Pfam" id="PF20684"/>
    </source>
</evidence>
<sequence length="643" mass="71972">MKISATSVQEVDRTNAIKIASWSLMGITVAVFIARQLMKAIVFRRVALDDLFILFATVFAIGLSVTTIVLASEGLGVFGFITLDRADILMKGYYASEFLYISAICFAKLSLLVLFYNIVVVQRLHRRFVLGFGIFIFVWTISSLLAVGLQCELPRPWEMMTLRCFNSRIFWIVYGIIDVSTEISIIMLSVNLVAYLKVRLSRKVAVVTCFAPRVLVISTALIRLVWLYPITPHSNPQYRLWLPAIITQMQVCLSVCTAGIPYMVPFFKSLEGSLRRTYSTRSRDLRIEDRYIRTRSSLWSRRHKKGDVFNSWDSTAVASLQYERVAQVSPHIPTPTPMSPLTPPRLYTPPSRSPSELGLSISIPDCYAQRQRTNEIGSPQTASSFALSPTCVSPQPLLSPAFIPTRKAPMPPPKTQSPNPSTASSNYSSDEPTPSSTPRTQQFSLFPSQQSNSRSPQSQHGVFASPTIPPIRALRSQTRSSTVQHPIYLRPYNSVNRTLYQSRNAQAPKFSTAAPLQQSPSPATTTRNRLQNRPDSAQDLTSPMGAAINNYFKSDVPNHPLPPPVTPPSSLQQQRNQHILSPSNSSRMPKSPPNNTTPHDVLHDELFLPRDSISMTRTSRTQTMPSVRDVRHSPRIIVRSPEL</sequence>